<feature type="transmembrane region" description="Helical" evidence="1">
    <location>
        <begin position="40"/>
        <end position="56"/>
    </location>
</feature>
<feature type="transmembrane region" description="Helical" evidence="1">
    <location>
        <begin position="7"/>
        <end position="28"/>
    </location>
</feature>
<sequence length="311" mass="35205">MKKILRFVLQWGAVMLIIATTLGFLGRFHWFFELFTSFKLQYTFSLLIAIIGLTLIKKRILALICMVFFIPNLLAILPSYSASSYDNINLGNLRVTSINLLSSNHNYTQVESYINKVKPDILVMEEFQEHWQQGLKNTLKDYSFQYAVPRIDNFGIAIFSKTKLNSTKTLTLNQAGIPSLLCSFLINNEEVYLLATHPPPPISSSKYTIRSKQLNEIGALGAKLKNLIVIGDLNLTPYCYHFDNLLEQGHLKDTRAGFGIQPTWPTWGWPFSIPLDHCLTSDDIITINRSVGPDVGSDHYPITIDLLISSL</sequence>
<reference evidence="3" key="1">
    <citation type="submission" date="2021-01" db="EMBL/GenBank/DDBJ databases">
        <title>Fulvivirga kasyanovii gen. nov., sp nov., a novel member of the phylum Bacteroidetes isolated from seawater in a mussel farm.</title>
        <authorList>
            <person name="Zhao L.-H."/>
            <person name="Wang Z.-J."/>
        </authorList>
    </citation>
    <scope>NUCLEOTIDE SEQUENCE</scope>
    <source>
        <strain evidence="3">2943</strain>
    </source>
</reference>
<dbReference type="EMBL" id="JAESIY010000008">
    <property type="protein sequence ID" value="MBL3657497.1"/>
    <property type="molecule type" value="Genomic_DNA"/>
</dbReference>
<accession>A0A937F6T4</accession>
<organism evidence="3 4">
    <name type="scientific">Fulvivirga sediminis</name>
    <dbReference type="NCBI Taxonomy" id="2803949"/>
    <lineage>
        <taxon>Bacteria</taxon>
        <taxon>Pseudomonadati</taxon>
        <taxon>Bacteroidota</taxon>
        <taxon>Cytophagia</taxon>
        <taxon>Cytophagales</taxon>
        <taxon>Fulvivirgaceae</taxon>
        <taxon>Fulvivirga</taxon>
    </lineage>
</organism>
<name>A0A937F6T4_9BACT</name>
<evidence type="ECO:0000313" key="4">
    <source>
        <dbReference type="Proteomes" id="UP000659388"/>
    </source>
</evidence>
<keyword evidence="1" id="KW-0472">Membrane</keyword>
<keyword evidence="3" id="KW-0255">Endonuclease</keyword>
<proteinExistence type="predicted"/>
<protein>
    <submittedName>
        <fullName evidence="3">Endonuclease/exonuclease/phosphatase family protein</fullName>
    </submittedName>
</protein>
<dbReference type="GO" id="GO:0004519">
    <property type="term" value="F:endonuclease activity"/>
    <property type="evidence" value="ECO:0007669"/>
    <property type="project" value="UniProtKB-KW"/>
</dbReference>
<dbReference type="Pfam" id="PF03372">
    <property type="entry name" value="Exo_endo_phos"/>
    <property type="match status" value="1"/>
</dbReference>
<keyword evidence="3" id="KW-0540">Nuclease</keyword>
<keyword evidence="1" id="KW-0812">Transmembrane</keyword>
<dbReference type="RefSeq" id="WP_202245287.1">
    <property type="nucleotide sequence ID" value="NZ_JAESIY010000008.1"/>
</dbReference>
<evidence type="ECO:0000259" key="2">
    <source>
        <dbReference type="Pfam" id="PF03372"/>
    </source>
</evidence>
<comment type="caution">
    <text evidence="3">The sequence shown here is derived from an EMBL/GenBank/DDBJ whole genome shotgun (WGS) entry which is preliminary data.</text>
</comment>
<gene>
    <name evidence="3" type="ORF">JL102_15220</name>
</gene>
<dbReference type="SUPFAM" id="SSF56219">
    <property type="entry name" value="DNase I-like"/>
    <property type="match status" value="1"/>
</dbReference>
<evidence type="ECO:0000256" key="1">
    <source>
        <dbReference type="SAM" id="Phobius"/>
    </source>
</evidence>
<dbReference type="InterPro" id="IPR036691">
    <property type="entry name" value="Endo/exonu/phosph_ase_sf"/>
</dbReference>
<keyword evidence="4" id="KW-1185">Reference proteome</keyword>
<feature type="domain" description="Endonuclease/exonuclease/phosphatase" evidence="2">
    <location>
        <begin position="97"/>
        <end position="299"/>
    </location>
</feature>
<feature type="transmembrane region" description="Helical" evidence="1">
    <location>
        <begin position="61"/>
        <end position="80"/>
    </location>
</feature>
<evidence type="ECO:0000313" key="3">
    <source>
        <dbReference type="EMBL" id="MBL3657497.1"/>
    </source>
</evidence>
<keyword evidence="1" id="KW-1133">Transmembrane helix</keyword>
<keyword evidence="3" id="KW-0378">Hydrolase</keyword>
<dbReference type="Gene3D" id="3.60.10.10">
    <property type="entry name" value="Endonuclease/exonuclease/phosphatase"/>
    <property type="match status" value="1"/>
</dbReference>
<dbReference type="Proteomes" id="UP000659388">
    <property type="component" value="Unassembled WGS sequence"/>
</dbReference>
<dbReference type="InterPro" id="IPR005135">
    <property type="entry name" value="Endo/exonuclease/phosphatase"/>
</dbReference>
<dbReference type="AlphaFoldDB" id="A0A937F6T4"/>